<dbReference type="RefSeq" id="WP_227310881.1">
    <property type="nucleotide sequence ID" value="NZ_JAESVA010000050.1"/>
</dbReference>
<comment type="caution">
    <text evidence="1">The sequence shown here is derived from an EMBL/GenBank/DDBJ whole genome shotgun (WGS) entry which is preliminary data.</text>
</comment>
<protein>
    <submittedName>
        <fullName evidence="1">Uncharacterized protein</fullName>
    </submittedName>
</protein>
<evidence type="ECO:0000313" key="2">
    <source>
        <dbReference type="Proteomes" id="UP000721844"/>
    </source>
</evidence>
<evidence type="ECO:0000313" key="1">
    <source>
        <dbReference type="EMBL" id="MCB8884149.1"/>
    </source>
</evidence>
<sequence length="161" mass="16317">LEITPYGTFANTGLLTIGNASTATIAYLNTFTNTGSIEINGGGELDLDTYASALTQAQTAGGLVEIDGLFNAEGETLNIGTNSPFSTILNYGTLENATLVLNGGSLGIGFGLFKNDTVEGNFTVDGESTAEIQGTFAATGIDGTGPGTITIDGADSTLLFN</sequence>
<dbReference type="AlphaFoldDB" id="A0A963Z780"/>
<dbReference type="EMBL" id="JAESVA010000050">
    <property type="protein sequence ID" value="MCB8884149.1"/>
    <property type="molecule type" value="Genomic_DNA"/>
</dbReference>
<feature type="non-terminal residue" evidence="1">
    <location>
        <position position="1"/>
    </location>
</feature>
<feature type="non-terminal residue" evidence="1">
    <location>
        <position position="161"/>
    </location>
</feature>
<proteinExistence type="predicted"/>
<name>A0A963Z780_9PROT</name>
<gene>
    <name evidence="1" type="ORF">ACELLULO517_28345</name>
</gene>
<organism evidence="1 2">
    <name type="scientific">Acidisoma cellulosilyticum</name>
    <dbReference type="NCBI Taxonomy" id="2802395"/>
    <lineage>
        <taxon>Bacteria</taxon>
        <taxon>Pseudomonadati</taxon>
        <taxon>Pseudomonadota</taxon>
        <taxon>Alphaproteobacteria</taxon>
        <taxon>Acetobacterales</taxon>
        <taxon>Acidocellaceae</taxon>
        <taxon>Acidisoma</taxon>
    </lineage>
</organism>
<accession>A0A963Z780</accession>
<keyword evidence="2" id="KW-1185">Reference proteome</keyword>
<reference evidence="1 2" key="1">
    <citation type="journal article" date="2021" name="Microorganisms">
        <title>Acidisoma silvae sp. nov. and Acidisomacellulosilytica sp. nov., Two Acidophilic Bacteria Isolated from Decaying Wood, Hydrolyzing Cellulose and Producing Poly-3-hydroxybutyrate.</title>
        <authorList>
            <person name="Mieszkin S."/>
            <person name="Pouder E."/>
            <person name="Uroz S."/>
            <person name="Simon-Colin C."/>
            <person name="Alain K."/>
        </authorList>
    </citation>
    <scope>NUCLEOTIDE SEQUENCE [LARGE SCALE GENOMIC DNA]</scope>
    <source>
        <strain evidence="1 2">HW T5.17</strain>
    </source>
</reference>
<dbReference type="Proteomes" id="UP000721844">
    <property type="component" value="Unassembled WGS sequence"/>
</dbReference>